<evidence type="ECO:0000313" key="2">
    <source>
        <dbReference type="EMBL" id="BDS12813.1"/>
    </source>
</evidence>
<dbReference type="EMBL" id="AP026867">
    <property type="protein sequence ID" value="BDS12813.1"/>
    <property type="molecule type" value="Genomic_DNA"/>
</dbReference>
<keyword evidence="1" id="KW-1133">Transmembrane helix</keyword>
<evidence type="ECO:0000313" key="3">
    <source>
        <dbReference type="Proteomes" id="UP001060919"/>
    </source>
</evidence>
<evidence type="ECO:0008006" key="4">
    <source>
        <dbReference type="Google" id="ProtNLM"/>
    </source>
</evidence>
<gene>
    <name evidence="2" type="ORF">AsAng_0035380</name>
</gene>
<keyword evidence="1" id="KW-0472">Membrane</keyword>
<evidence type="ECO:0000256" key="1">
    <source>
        <dbReference type="SAM" id="Phobius"/>
    </source>
</evidence>
<feature type="transmembrane region" description="Helical" evidence="1">
    <location>
        <begin position="85"/>
        <end position="106"/>
    </location>
</feature>
<reference evidence="2" key="1">
    <citation type="submission" date="2022-09" db="EMBL/GenBank/DDBJ databases">
        <title>Aureispira anguillicida sp. nov., isolated from Leptocephalus of Japanese eel Anguilla japonica.</title>
        <authorList>
            <person name="Yuasa K."/>
            <person name="Mekata T."/>
            <person name="Ikunari K."/>
        </authorList>
    </citation>
    <scope>NUCLEOTIDE SEQUENCE</scope>
    <source>
        <strain evidence="2">EL160426</strain>
    </source>
</reference>
<dbReference type="KEGG" id="aup:AsAng_0035380"/>
<sequence>MTSFRIRPRFRFTTQSTPEDIKKEMIQKINSHHQRFTSKAVQNHFIVSIEGKEKHYWSPELHVVFEKLPKGNTLIRGLYGPNPNVWTFFAFMYGFVVLSILFLGIYEGCQYSLGILDSFSWGIPILTVVGILFYLVSQIGQKLAAEQTFAIHHFLEDTLHAHIEIE</sequence>
<feature type="transmembrane region" description="Helical" evidence="1">
    <location>
        <begin position="118"/>
        <end position="136"/>
    </location>
</feature>
<protein>
    <recommendedName>
        <fullName evidence="4">GTP-binding protein</fullName>
    </recommendedName>
</protein>
<proteinExistence type="predicted"/>
<accession>A0A915YH29</accession>
<organism evidence="2 3">
    <name type="scientific">Aureispira anguillae</name>
    <dbReference type="NCBI Taxonomy" id="2864201"/>
    <lineage>
        <taxon>Bacteria</taxon>
        <taxon>Pseudomonadati</taxon>
        <taxon>Bacteroidota</taxon>
        <taxon>Saprospiria</taxon>
        <taxon>Saprospirales</taxon>
        <taxon>Saprospiraceae</taxon>
        <taxon>Aureispira</taxon>
    </lineage>
</organism>
<keyword evidence="1" id="KW-0812">Transmembrane</keyword>
<dbReference type="Proteomes" id="UP001060919">
    <property type="component" value="Chromosome"/>
</dbReference>
<name>A0A915YH29_9BACT</name>
<keyword evidence="3" id="KW-1185">Reference proteome</keyword>
<dbReference type="RefSeq" id="WP_264788164.1">
    <property type="nucleotide sequence ID" value="NZ_AP026867.1"/>
</dbReference>
<dbReference type="AlphaFoldDB" id="A0A915YH29"/>